<comment type="caution">
    <text evidence="5">The sequence shown here is derived from an EMBL/GenBank/DDBJ whole genome shotgun (WGS) entry which is preliminary data.</text>
</comment>
<gene>
    <name evidence="5" type="ORF">BCL65_10688</name>
</gene>
<dbReference type="Pfam" id="PF00535">
    <property type="entry name" value="Glycos_transf_2"/>
    <property type="match status" value="1"/>
</dbReference>
<sequence length="311" mass="33403">MISAPVVAVVLATNRGPDNPFLEAALRSVAHQTLREVELVVVDDGSPRPLDAGLLPRAPAGTRLLRTPGTGPSAARNAGAREARGTLLAFLDDDDVWEPERLAAHAEAMRADPGLVLTYCRMRSIDADGREIAPPDQAAVTTTADVFRRRTGVMLPNSVVRADAFRAVDGFDESRRLAEDLDLVLRLAARGPVARVGDGSLVSYRRHGDNATGRHRALAAAIRDVVGDRRTVALRHGQDELVDALDESQRANDRYAAWSAARAARAAAAEGRPGTAVRELVWALRFAPGAPGQWLVRRLHRGREPAAARSA</sequence>
<dbReference type="SUPFAM" id="SSF53448">
    <property type="entry name" value="Nucleotide-diphospho-sugar transferases"/>
    <property type="match status" value="1"/>
</dbReference>
<dbReference type="InterPro" id="IPR029044">
    <property type="entry name" value="Nucleotide-diphossugar_trans"/>
</dbReference>
<evidence type="ECO:0000256" key="2">
    <source>
        <dbReference type="ARBA" id="ARBA00022676"/>
    </source>
</evidence>
<dbReference type="EMBL" id="PVTX01000006">
    <property type="protein sequence ID" value="PRZ06414.1"/>
    <property type="molecule type" value="Genomic_DNA"/>
</dbReference>
<keyword evidence="2" id="KW-0328">Glycosyltransferase</keyword>
<keyword evidence="3" id="KW-0808">Transferase</keyword>
<evidence type="ECO:0000259" key="4">
    <source>
        <dbReference type="Pfam" id="PF00535"/>
    </source>
</evidence>
<dbReference type="CDD" id="cd00761">
    <property type="entry name" value="Glyco_tranf_GTA_type"/>
    <property type="match status" value="1"/>
</dbReference>
<dbReference type="InterPro" id="IPR050834">
    <property type="entry name" value="Glycosyltransf_2"/>
</dbReference>
<reference evidence="5 6" key="1">
    <citation type="submission" date="2018-03" db="EMBL/GenBank/DDBJ databases">
        <title>Comparative analysis of microorganisms from saline springs in Andes Mountain Range, Colombia.</title>
        <authorList>
            <person name="Rubin E."/>
        </authorList>
    </citation>
    <scope>NUCLEOTIDE SEQUENCE [LARGE SCALE GENOMIC DNA]</scope>
    <source>
        <strain evidence="5 6">CG 23</strain>
    </source>
</reference>
<evidence type="ECO:0000256" key="1">
    <source>
        <dbReference type="ARBA" id="ARBA00006739"/>
    </source>
</evidence>
<dbReference type="Proteomes" id="UP000239895">
    <property type="component" value="Unassembled WGS sequence"/>
</dbReference>
<name>A0ABX5EDD4_9MICO</name>
<dbReference type="PANTHER" id="PTHR43685">
    <property type="entry name" value="GLYCOSYLTRANSFERASE"/>
    <property type="match status" value="1"/>
</dbReference>
<proteinExistence type="inferred from homology"/>
<dbReference type="Gene3D" id="3.90.550.10">
    <property type="entry name" value="Spore Coat Polysaccharide Biosynthesis Protein SpsA, Chain A"/>
    <property type="match status" value="1"/>
</dbReference>
<dbReference type="InterPro" id="IPR001173">
    <property type="entry name" value="Glyco_trans_2-like"/>
</dbReference>
<dbReference type="RefSeq" id="WP_165799988.1">
    <property type="nucleotide sequence ID" value="NZ_PVTX01000006.1"/>
</dbReference>
<comment type="similarity">
    <text evidence="1">Belongs to the glycosyltransferase 2 family.</text>
</comment>
<evidence type="ECO:0000256" key="3">
    <source>
        <dbReference type="ARBA" id="ARBA00022679"/>
    </source>
</evidence>
<dbReference type="PANTHER" id="PTHR43685:SF5">
    <property type="entry name" value="GLYCOSYLTRANSFERASE EPSE-RELATED"/>
    <property type="match status" value="1"/>
</dbReference>
<evidence type="ECO:0000313" key="5">
    <source>
        <dbReference type="EMBL" id="PRZ06414.1"/>
    </source>
</evidence>
<organism evidence="5 6">
    <name type="scientific">Isoptericola halotolerans</name>
    <dbReference type="NCBI Taxonomy" id="300560"/>
    <lineage>
        <taxon>Bacteria</taxon>
        <taxon>Bacillati</taxon>
        <taxon>Actinomycetota</taxon>
        <taxon>Actinomycetes</taxon>
        <taxon>Micrococcales</taxon>
        <taxon>Promicromonosporaceae</taxon>
        <taxon>Isoptericola</taxon>
    </lineage>
</organism>
<keyword evidence="6" id="KW-1185">Reference proteome</keyword>
<accession>A0ABX5EDD4</accession>
<protein>
    <submittedName>
        <fullName evidence="5">GT2 family glycosyltransferase</fullName>
    </submittedName>
</protein>
<feature type="domain" description="Glycosyltransferase 2-like" evidence="4">
    <location>
        <begin position="9"/>
        <end position="131"/>
    </location>
</feature>
<evidence type="ECO:0000313" key="6">
    <source>
        <dbReference type="Proteomes" id="UP000239895"/>
    </source>
</evidence>